<feature type="region of interest" description="Disordered" evidence="1">
    <location>
        <begin position="101"/>
        <end position="125"/>
    </location>
</feature>
<proteinExistence type="predicted"/>
<dbReference type="AlphaFoldDB" id="A0A6A4H237"/>
<reference evidence="2" key="1">
    <citation type="journal article" date="2019" name="Environ. Microbiol.">
        <title>Fungal ecological strategies reflected in gene transcription - a case study of two litter decomposers.</title>
        <authorList>
            <person name="Barbi F."/>
            <person name="Kohler A."/>
            <person name="Barry K."/>
            <person name="Baskaran P."/>
            <person name="Daum C."/>
            <person name="Fauchery L."/>
            <person name="Ihrmark K."/>
            <person name="Kuo A."/>
            <person name="LaButti K."/>
            <person name="Lipzen A."/>
            <person name="Morin E."/>
            <person name="Grigoriev I.V."/>
            <person name="Henrissat B."/>
            <person name="Lindahl B."/>
            <person name="Martin F."/>
        </authorList>
    </citation>
    <scope>NUCLEOTIDE SEQUENCE</scope>
    <source>
        <strain evidence="2">JB14</strain>
    </source>
</reference>
<evidence type="ECO:0000313" key="2">
    <source>
        <dbReference type="EMBL" id="KAE9391826.1"/>
    </source>
</evidence>
<sequence length="245" mass="26807">MPFLHIPLPILPQAKPTNNFNQSPLPINENDLKDFFHSFKSRSESGTCSPLSSGSERTLVDEESIFSLDKENYDFESQLPPCTVLNIRDMLDAPDAYDSQFGKDSKELNPHATPFVPSGDKSSRPPLSSIIRARVLAASAAFPLPPSQPVNPTIAPWIPIFYSASLTPPIPSTPYRAILASYAQDLAHSHFWAEHSNSTSDSGSALADLASHFTWKAASPSETSESGVIRETIAPFAWEVFCALF</sequence>
<name>A0A6A4H237_9AGAR</name>
<organism evidence="2 3">
    <name type="scientific">Gymnopus androsaceus JB14</name>
    <dbReference type="NCBI Taxonomy" id="1447944"/>
    <lineage>
        <taxon>Eukaryota</taxon>
        <taxon>Fungi</taxon>
        <taxon>Dikarya</taxon>
        <taxon>Basidiomycota</taxon>
        <taxon>Agaricomycotina</taxon>
        <taxon>Agaricomycetes</taxon>
        <taxon>Agaricomycetidae</taxon>
        <taxon>Agaricales</taxon>
        <taxon>Marasmiineae</taxon>
        <taxon>Omphalotaceae</taxon>
        <taxon>Gymnopus</taxon>
    </lineage>
</organism>
<gene>
    <name evidence="2" type="ORF">BT96DRAFT_925066</name>
</gene>
<accession>A0A6A4H237</accession>
<evidence type="ECO:0000313" key="3">
    <source>
        <dbReference type="Proteomes" id="UP000799118"/>
    </source>
</evidence>
<evidence type="ECO:0000256" key="1">
    <source>
        <dbReference type="SAM" id="MobiDB-lite"/>
    </source>
</evidence>
<dbReference type="Proteomes" id="UP000799118">
    <property type="component" value="Unassembled WGS sequence"/>
</dbReference>
<feature type="non-terminal residue" evidence="2">
    <location>
        <position position="245"/>
    </location>
</feature>
<dbReference type="EMBL" id="ML769612">
    <property type="protein sequence ID" value="KAE9391826.1"/>
    <property type="molecule type" value="Genomic_DNA"/>
</dbReference>
<keyword evidence="3" id="KW-1185">Reference proteome</keyword>
<protein>
    <submittedName>
        <fullName evidence="2">Uncharacterized protein</fullName>
    </submittedName>
</protein>